<dbReference type="PANTHER" id="PTHR16184">
    <property type="entry name" value="ELONGATOR COMPLEX PROTEIN 6"/>
    <property type="match status" value="1"/>
</dbReference>
<dbReference type="InterPro" id="IPR018627">
    <property type="entry name" value="ELP6"/>
</dbReference>
<evidence type="ECO:0000313" key="5">
    <source>
        <dbReference type="Proteomes" id="UP000051574"/>
    </source>
</evidence>
<dbReference type="AlphaFoldDB" id="A0A0T6BA59"/>
<sequence length="273" mass="30455">VESISLQKITENIPNMAHSKIDSTDLLKTLNIQDWQKIITVKEDSESDGNFLICHALKHVLEDENKGVCLITLKYDLAHYQEVGKHLDYNLVEKINSNKVNVIGPTSSDADDGGSSSKQAKKFKTDDKAEFAKDFFKKIRKNIREMKKKQSGYIYVIIDNVDCLLDLGIPLKGCLFLINMLLNFHERVNLITGVNTTTNDGQSIATALCFISDMVITLNSLKAGSCLSGLMIIQRLDTPAEQYQFKAAEKGVKIFRPGECSSVNNGSNFRLVC</sequence>
<evidence type="ECO:0000256" key="1">
    <source>
        <dbReference type="ARBA" id="ARBA00005043"/>
    </source>
</evidence>
<dbReference type="GO" id="GO:0002098">
    <property type="term" value="P:tRNA wobble uridine modification"/>
    <property type="evidence" value="ECO:0007669"/>
    <property type="project" value="InterPro"/>
</dbReference>
<gene>
    <name evidence="4" type="ORF">AMK59_854</name>
</gene>
<dbReference type="Pfam" id="PF09807">
    <property type="entry name" value="ELP6"/>
    <property type="match status" value="1"/>
</dbReference>
<dbReference type="Proteomes" id="UP000051574">
    <property type="component" value="Unassembled WGS sequence"/>
</dbReference>
<dbReference type="PANTHER" id="PTHR16184:SF6">
    <property type="entry name" value="ELONGATOR COMPLEX PROTEIN 6"/>
    <property type="match status" value="1"/>
</dbReference>
<comment type="caution">
    <text evidence="4">The sequence shown here is derived from an EMBL/GenBank/DDBJ whole genome shotgun (WGS) entry which is preliminary data.</text>
</comment>
<organism evidence="4 5">
    <name type="scientific">Oryctes borbonicus</name>
    <dbReference type="NCBI Taxonomy" id="1629725"/>
    <lineage>
        <taxon>Eukaryota</taxon>
        <taxon>Metazoa</taxon>
        <taxon>Ecdysozoa</taxon>
        <taxon>Arthropoda</taxon>
        <taxon>Hexapoda</taxon>
        <taxon>Insecta</taxon>
        <taxon>Pterygota</taxon>
        <taxon>Neoptera</taxon>
        <taxon>Endopterygota</taxon>
        <taxon>Coleoptera</taxon>
        <taxon>Polyphaga</taxon>
        <taxon>Scarabaeiformia</taxon>
        <taxon>Scarabaeidae</taxon>
        <taxon>Dynastinae</taxon>
        <taxon>Oryctes</taxon>
    </lineage>
</organism>
<comment type="similarity">
    <text evidence="2">Belongs to the ELP6 family.</text>
</comment>
<dbReference type="UniPathway" id="UPA00988"/>
<comment type="pathway">
    <text evidence="1">tRNA modification; 5-methoxycarbonylmethyl-2-thiouridine-tRNA biosynthesis.</text>
</comment>
<dbReference type="OrthoDB" id="9995306at2759"/>
<feature type="non-terminal residue" evidence="4">
    <location>
        <position position="1"/>
    </location>
</feature>
<evidence type="ECO:0000256" key="3">
    <source>
        <dbReference type="ARBA" id="ARBA00020263"/>
    </source>
</evidence>
<proteinExistence type="inferred from homology"/>
<reference evidence="4 5" key="1">
    <citation type="submission" date="2015-09" db="EMBL/GenBank/DDBJ databases">
        <title>Draft genome of the scarab beetle Oryctes borbonicus.</title>
        <authorList>
            <person name="Meyer J.M."/>
            <person name="Markov G.V."/>
            <person name="Baskaran P."/>
            <person name="Herrmann M."/>
            <person name="Sommer R.J."/>
            <person name="Roedelsperger C."/>
        </authorList>
    </citation>
    <scope>NUCLEOTIDE SEQUENCE [LARGE SCALE GENOMIC DNA]</scope>
    <source>
        <strain evidence="4">OB123</strain>
        <tissue evidence="4">Whole animal</tissue>
    </source>
</reference>
<protein>
    <recommendedName>
        <fullName evidence="3">Elongator complex protein 6</fullName>
    </recommendedName>
</protein>
<dbReference type="EMBL" id="LJIG01002722">
    <property type="protein sequence ID" value="KRT84218.1"/>
    <property type="molecule type" value="Genomic_DNA"/>
</dbReference>
<dbReference type="GO" id="GO:0033588">
    <property type="term" value="C:elongator holoenzyme complex"/>
    <property type="evidence" value="ECO:0007669"/>
    <property type="project" value="InterPro"/>
</dbReference>
<name>A0A0T6BA59_9SCAR</name>
<evidence type="ECO:0000256" key="2">
    <source>
        <dbReference type="ARBA" id="ARBA00008837"/>
    </source>
</evidence>
<accession>A0A0T6BA59</accession>
<keyword evidence="5" id="KW-1185">Reference proteome</keyword>
<dbReference type="Gene3D" id="3.40.50.300">
    <property type="entry name" value="P-loop containing nucleotide triphosphate hydrolases"/>
    <property type="match status" value="1"/>
</dbReference>
<evidence type="ECO:0000313" key="4">
    <source>
        <dbReference type="EMBL" id="KRT84218.1"/>
    </source>
</evidence>
<dbReference type="InterPro" id="IPR027417">
    <property type="entry name" value="P-loop_NTPase"/>
</dbReference>